<feature type="binding site" description="axial binding residue" evidence="8">
    <location>
        <position position="482"/>
    </location>
    <ligand>
        <name>heme</name>
        <dbReference type="ChEBI" id="CHEBI:30413"/>
    </ligand>
    <ligandPart>
        <name>Fe</name>
        <dbReference type="ChEBI" id="CHEBI:18248"/>
    </ligandPart>
</feature>
<dbReference type="PROSITE" id="PS00086">
    <property type="entry name" value="CYTOCHROME_P450"/>
    <property type="match status" value="1"/>
</dbReference>
<dbReference type="Gene3D" id="1.10.630.10">
    <property type="entry name" value="Cytochrome P450"/>
    <property type="match status" value="1"/>
</dbReference>
<dbReference type="AlphaFoldDB" id="A0A9W9LG73"/>
<gene>
    <name evidence="10" type="ORF">N7492_008739</name>
</gene>
<dbReference type="InterPro" id="IPR017972">
    <property type="entry name" value="Cyt_P450_CS"/>
</dbReference>
<dbReference type="InterPro" id="IPR050121">
    <property type="entry name" value="Cytochrome_P450_monoxygenase"/>
</dbReference>
<evidence type="ECO:0000256" key="3">
    <source>
        <dbReference type="ARBA" id="ARBA00022617"/>
    </source>
</evidence>
<dbReference type="OrthoDB" id="3945418at2759"/>
<keyword evidence="4 8" id="KW-0479">Metal-binding</keyword>
<dbReference type="InterPro" id="IPR002401">
    <property type="entry name" value="Cyt_P450_E_grp-I"/>
</dbReference>
<dbReference type="EMBL" id="JAPQKO010000006">
    <property type="protein sequence ID" value="KAJ5155936.1"/>
    <property type="molecule type" value="Genomic_DNA"/>
</dbReference>
<dbReference type="InterPro" id="IPR001128">
    <property type="entry name" value="Cyt_P450"/>
</dbReference>
<proteinExistence type="inferred from homology"/>
<sequence>MGWPCIRQLHILSLRWGADTQICLFLFPAHPSFWCLDEMTPSITSAIGGIAVLILTQVIYRLFFHPLSRIPGPRLAAASYLPEIYHDIFRGGMYMWEIEKMHSRYGPIVRINPREVHIKDPAFYDEIYASGRRIRQKNPAFTIALLTPGAMASTNDHEQHRLRRGFLNNFFSKRSVMRLESIIQEKVCLLRSRFASAYQEKTVLNLPPVFAALTADVITHYCHGQSLGYLTAPDFKSDTMEALDTLFRIFHVNRFLPILAVALRRPPFWLIEKLGIPVSTFGDMIEARLRSRKRAMEALNNQKKSHHDPTTIFEALTADSIPAVEKIFNRLQDEASVLFGAGTETTARTLSVAGFYLAKEKRLLGTLRSELKDVIPSPTSQPSWSQLERLPFLTGVVHEALRLSYGLSGRLARIAPTEVLQYKEFGIPPGTPVSQAVYFVHHDPSIFPSPETFDPRRWIQATEQGVNLRKYLVSFNKGSRQCLGMNLAYAQMYLTLAMFARNFDLDLVDTTEDNIRLGRDLCLPYPAKGRFSVRIQVTGLVED</sequence>
<evidence type="ECO:0000256" key="1">
    <source>
        <dbReference type="ARBA" id="ARBA00001971"/>
    </source>
</evidence>
<dbReference type="PRINTS" id="PR00463">
    <property type="entry name" value="EP450I"/>
</dbReference>
<evidence type="ECO:0000256" key="8">
    <source>
        <dbReference type="PIRSR" id="PIRSR602401-1"/>
    </source>
</evidence>
<evidence type="ECO:0000256" key="6">
    <source>
        <dbReference type="ARBA" id="ARBA00023004"/>
    </source>
</evidence>
<dbReference type="GO" id="GO:0043386">
    <property type="term" value="P:mycotoxin biosynthetic process"/>
    <property type="evidence" value="ECO:0007669"/>
    <property type="project" value="UniProtKB-ARBA"/>
</dbReference>
<evidence type="ECO:0000313" key="11">
    <source>
        <dbReference type="Proteomes" id="UP001146351"/>
    </source>
</evidence>
<dbReference type="SUPFAM" id="SSF48264">
    <property type="entry name" value="Cytochrome P450"/>
    <property type="match status" value="1"/>
</dbReference>
<evidence type="ECO:0000256" key="4">
    <source>
        <dbReference type="ARBA" id="ARBA00022723"/>
    </source>
</evidence>
<reference evidence="10" key="2">
    <citation type="journal article" date="2023" name="IMA Fungus">
        <title>Comparative genomic study of the Penicillium genus elucidates a diverse pangenome and 15 lateral gene transfer events.</title>
        <authorList>
            <person name="Petersen C."/>
            <person name="Sorensen T."/>
            <person name="Nielsen M.R."/>
            <person name="Sondergaard T.E."/>
            <person name="Sorensen J.L."/>
            <person name="Fitzpatrick D.A."/>
            <person name="Frisvad J.C."/>
            <person name="Nielsen K.L."/>
        </authorList>
    </citation>
    <scope>NUCLEOTIDE SEQUENCE</scope>
    <source>
        <strain evidence="10">IBT 21917</strain>
    </source>
</reference>
<name>A0A9W9LG73_9EURO</name>
<dbReference type="PRINTS" id="PR00385">
    <property type="entry name" value="P450"/>
</dbReference>
<organism evidence="10 11">
    <name type="scientific">Penicillium capsulatum</name>
    <dbReference type="NCBI Taxonomy" id="69766"/>
    <lineage>
        <taxon>Eukaryota</taxon>
        <taxon>Fungi</taxon>
        <taxon>Dikarya</taxon>
        <taxon>Ascomycota</taxon>
        <taxon>Pezizomycotina</taxon>
        <taxon>Eurotiomycetes</taxon>
        <taxon>Eurotiomycetidae</taxon>
        <taxon>Eurotiales</taxon>
        <taxon>Aspergillaceae</taxon>
        <taxon>Penicillium</taxon>
    </lineage>
</organism>
<keyword evidence="6 8" id="KW-0408">Iron</keyword>
<dbReference type="InterPro" id="IPR036396">
    <property type="entry name" value="Cyt_P450_sf"/>
</dbReference>
<keyword evidence="7 9" id="KW-0503">Monooxygenase</keyword>
<dbReference type="PANTHER" id="PTHR24305">
    <property type="entry name" value="CYTOCHROME P450"/>
    <property type="match status" value="1"/>
</dbReference>
<keyword evidence="3 8" id="KW-0349">Heme</keyword>
<protein>
    <submittedName>
        <fullName evidence="10">Benzoate 4-monooxygenase cytochrome P450</fullName>
    </submittedName>
</protein>
<accession>A0A9W9LG73</accession>
<evidence type="ECO:0000256" key="7">
    <source>
        <dbReference type="ARBA" id="ARBA00023033"/>
    </source>
</evidence>
<dbReference type="Pfam" id="PF00067">
    <property type="entry name" value="p450"/>
    <property type="match status" value="1"/>
</dbReference>
<reference evidence="10" key="1">
    <citation type="submission" date="2022-11" db="EMBL/GenBank/DDBJ databases">
        <authorList>
            <person name="Petersen C."/>
        </authorList>
    </citation>
    <scope>NUCLEOTIDE SEQUENCE</scope>
    <source>
        <strain evidence="10">IBT 21917</strain>
    </source>
</reference>
<evidence type="ECO:0000256" key="2">
    <source>
        <dbReference type="ARBA" id="ARBA00010617"/>
    </source>
</evidence>
<comment type="cofactor">
    <cofactor evidence="1 8">
        <name>heme</name>
        <dbReference type="ChEBI" id="CHEBI:30413"/>
    </cofactor>
</comment>
<keyword evidence="5 9" id="KW-0560">Oxidoreductase</keyword>
<dbReference type="GO" id="GO:0020037">
    <property type="term" value="F:heme binding"/>
    <property type="evidence" value="ECO:0007669"/>
    <property type="project" value="InterPro"/>
</dbReference>
<keyword evidence="11" id="KW-1185">Reference proteome</keyword>
<comment type="similarity">
    <text evidence="2 9">Belongs to the cytochrome P450 family.</text>
</comment>
<dbReference type="Proteomes" id="UP001146351">
    <property type="component" value="Unassembled WGS sequence"/>
</dbReference>
<dbReference type="PANTHER" id="PTHR24305:SF157">
    <property type="entry name" value="N-ACETYLTRYPTOPHAN 6-HYDROXYLASE IVOC-RELATED"/>
    <property type="match status" value="1"/>
</dbReference>
<dbReference type="CDD" id="cd11062">
    <property type="entry name" value="CYP58-like"/>
    <property type="match status" value="1"/>
</dbReference>
<evidence type="ECO:0000313" key="10">
    <source>
        <dbReference type="EMBL" id="KAJ5155936.1"/>
    </source>
</evidence>
<evidence type="ECO:0000256" key="9">
    <source>
        <dbReference type="RuleBase" id="RU000461"/>
    </source>
</evidence>
<dbReference type="GO" id="GO:0016705">
    <property type="term" value="F:oxidoreductase activity, acting on paired donors, with incorporation or reduction of molecular oxygen"/>
    <property type="evidence" value="ECO:0007669"/>
    <property type="project" value="InterPro"/>
</dbReference>
<dbReference type="GO" id="GO:0004497">
    <property type="term" value="F:monooxygenase activity"/>
    <property type="evidence" value="ECO:0007669"/>
    <property type="project" value="UniProtKB-KW"/>
</dbReference>
<evidence type="ECO:0000256" key="5">
    <source>
        <dbReference type="ARBA" id="ARBA00023002"/>
    </source>
</evidence>
<comment type="caution">
    <text evidence="10">The sequence shown here is derived from an EMBL/GenBank/DDBJ whole genome shotgun (WGS) entry which is preliminary data.</text>
</comment>
<dbReference type="GO" id="GO:0005506">
    <property type="term" value="F:iron ion binding"/>
    <property type="evidence" value="ECO:0007669"/>
    <property type="project" value="InterPro"/>
</dbReference>